<organism evidence="10 11">
    <name type="scientific">Candidatus Methanolliviera hydrocarbonicum</name>
    <dbReference type="NCBI Taxonomy" id="2491085"/>
    <lineage>
        <taxon>Archaea</taxon>
        <taxon>Methanobacteriati</taxon>
        <taxon>Methanobacteriota</taxon>
        <taxon>Candidatus Methanoliparia</taxon>
        <taxon>Candidatus Methanoliparales</taxon>
        <taxon>Candidatus Methanollivieraceae</taxon>
        <taxon>Candidatus Methanolliviera</taxon>
    </lineage>
</organism>
<feature type="domain" description="ABC3 transporter permease C-terminal" evidence="8">
    <location>
        <begin position="314"/>
        <end position="436"/>
    </location>
</feature>
<feature type="transmembrane region" description="Helical" evidence="7">
    <location>
        <begin position="408"/>
        <end position="429"/>
    </location>
</feature>
<evidence type="ECO:0000256" key="1">
    <source>
        <dbReference type="ARBA" id="ARBA00004651"/>
    </source>
</evidence>
<comment type="similarity">
    <text evidence="6">Belongs to the ABC-4 integral membrane protein family.</text>
</comment>
<evidence type="ECO:0000256" key="6">
    <source>
        <dbReference type="ARBA" id="ARBA00038076"/>
    </source>
</evidence>
<dbReference type="Proteomes" id="UP000320766">
    <property type="component" value="Unassembled WGS sequence"/>
</dbReference>
<dbReference type="EMBL" id="RXIL01000043">
    <property type="protein sequence ID" value="RZN71326.1"/>
    <property type="molecule type" value="Genomic_DNA"/>
</dbReference>
<dbReference type="Pfam" id="PF02687">
    <property type="entry name" value="FtsX"/>
    <property type="match status" value="1"/>
</dbReference>
<evidence type="ECO:0000259" key="8">
    <source>
        <dbReference type="Pfam" id="PF02687"/>
    </source>
</evidence>
<evidence type="ECO:0000256" key="3">
    <source>
        <dbReference type="ARBA" id="ARBA00022692"/>
    </source>
</evidence>
<evidence type="ECO:0000256" key="5">
    <source>
        <dbReference type="ARBA" id="ARBA00023136"/>
    </source>
</evidence>
<evidence type="ECO:0000259" key="9">
    <source>
        <dbReference type="Pfam" id="PF12704"/>
    </source>
</evidence>
<accession>A0A520KXT5</accession>
<evidence type="ECO:0000313" key="10">
    <source>
        <dbReference type="EMBL" id="RZN71326.1"/>
    </source>
</evidence>
<evidence type="ECO:0000256" key="4">
    <source>
        <dbReference type="ARBA" id="ARBA00022989"/>
    </source>
</evidence>
<sequence length="443" mass="47642">MISRGRTGNMKMRHMAYRNLLGRMFRTILMLLAVAIAVALFVGLSSLTEGMEEMIGGATESMGEWGCVDAMGEGGGIFYGKLNGDVGKTIDRIPGVRYVVPRVYAMTELKGVELKRPVSTGQISGMMGEAGGIVMEQMVGMMGGTAGKMLEGKGIAELMNSVILIGIDPTKETIIQSYPTKMIEGSIFDSPIGGAVIGKMLADESGLGVGDEVRVAYGGKRRDFNITGIYEVGNPLEDEGIVVSLRDARDLKGLGRSEVSIFRVIPEPHVETGTIGMWIKAKCRGVSIMDQGALMKAIGEQIDQFKVYEYIVEAIVILASFGFILVMTMRSIAERTKEIGTLRAIGWQKPDVLRLITIESTAIAIIGTILGIIIGILLPYFFQAMMPIVFPNMIVPPMTELTKVTSATIIYAFIIGCTSGIVGGIVPALQASEMSPVDAFRAE</sequence>
<feature type="transmembrane region" description="Helical" evidence="7">
    <location>
        <begin position="352"/>
        <end position="382"/>
    </location>
</feature>
<dbReference type="PANTHER" id="PTHR30572:SF4">
    <property type="entry name" value="ABC TRANSPORTER PERMEASE YTRF"/>
    <property type="match status" value="1"/>
</dbReference>
<comment type="subcellular location">
    <subcellularLocation>
        <location evidence="1">Cell membrane</location>
        <topology evidence="1">Multi-pass membrane protein</topology>
    </subcellularLocation>
</comment>
<keyword evidence="5 7" id="KW-0472">Membrane</keyword>
<feature type="domain" description="MacB-like periplasmic core" evidence="9">
    <location>
        <begin position="27"/>
        <end position="256"/>
    </location>
</feature>
<name>A0A520KXT5_9EURY</name>
<evidence type="ECO:0000313" key="11">
    <source>
        <dbReference type="Proteomes" id="UP000320766"/>
    </source>
</evidence>
<comment type="caution">
    <text evidence="10">The sequence shown here is derived from an EMBL/GenBank/DDBJ whole genome shotgun (WGS) entry which is preliminary data.</text>
</comment>
<gene>
    <name evidence="10" type="ORF">EF807_02440</name>
</gene>
<dbReference type="AlphaFoldDB" id="A0A520KXT5"/>
<dbReference type="InterPro" id="IPR025857">
    <property type="entry name" value="MacB_PCD"/>
</dbReference>
<proteinExistence type="inferred from homology"/>
<evidence type="ECO:0000256" key="7">
    <source>
        <dbReference type="SAM" id="Phobius"/>
    </source>
</evidence>
<dbReference type="GO" id="GO:0005886">
    <property type="term" value="C:plasma membrane"/>
    <property type="evidence" value="ECO:0007669"/>
    <property type="project" value="UniProtKB-SubCell"/>
</dbReference>
<dbReference type="GO" id="GO:0022857">
    <property type="term" value="F:transmembrane transporter activity"/>
    <property type="evidence" value="ECO:0007669"/>
    <property type="project" value="TreeGrafter"/>
</dbReference>
<keyword evidence="3 7" id="KW-0812">Transmembrane</keyword>
<keyword evidence="4 7" id="KW-1133">Transmembrane helix</keyword>
<protein>
    <submittedName>
        <fullName evidence="10">ABC transporter permease</fullName>
    </submittedName>
</protein>
<dbReference type="Pfam" id="PF12704">
    <property type="entry name" value="MacB_PCD"/>
    <property type="match status" value="1"/>
</dbReference>
<evidence type="ECO:0000256" key="2">
    <source>
        <dbReference type="ARBA" id="ARBA00022475"/>
    </source>
</evidence>
<dbReference type="PANTHER" id="PTHR30572">
    <property type="entry name" value="MEMBRANE COMPONENT OF TRANSPORTER-RELATED"/>
    <property type="match status" value="1"/>
</dbReference>
<dbReference type="InterPro" id="IPR003838">
    <property type="entry name" value="ABC3_permease_C"/>
</dbReference>
<feature type="transmembrane region" description="Helical" evidence="7">
    <location>
        <begin position="310"/>
        <end position="332"/>
    </location>
</feature>
<reference evidence="10 11" key="1">
    <citation type="journal article" date="2019" name="Nat. Microbiol.">
        <title>Wide diversity of methane and short-chain alkane metabolisms in uncultured archaea.</title>
        <authorList>
            <person name="Borrel G."/>
            <person name="Adam P.S."/>
            <person name="McKay L.J."/>
            <person name="Chen L.X."/>
            <person name="Sierra-Garcia I.N."/>
            <person name="Sieber C.M."/>
            <person name="Letourneur Q."/>
            <person name="Ghozlane A."/>
            <person name="Andersen G.L."/>
            <person name="Li W.J."/>
            <person name="Hallam S.J."/>
            <person name="Muyzer G."/>
            <person name="de Oliveira V.M."/>
            <person name="Inskeep W.P."/>
            <person name="Banfield J.F."/>
            <person name="Gribaldo S."/>
        </authorList>
    </citation>
    <scope>NUCLEOTIDE SEQUENCE [LARGE SCALE GENOMIC DNA]</scope>
    <source>
        <strain evidence="10">NM1b</strain>
    </source>
</reference>
<keyword evidence="2" id="KW-1003">Cell membrane</keyword>
<dbReference type="InterPro" id="IPR050250">
    <property type="entry name" value="Macrolide_Exporter_MacB"/>
</dbReference>